<sequence>MKIRIILKKMSYENSRDNRILKSCLTTWFSNPKELHLTDPKMTYPFQFKQWMNLSYKGQNTETWGAFSGKWMVGIVSLEHLQEEGRIHLFHIYVDKEYRRNGIGEKLILKAEEQGKKTKAKALTLNIVSGNSEAVALYEKMGFKLIESKNKKMKMKKTV</sequence>
<reference evidence="3" key="1">
    <citation type="submission" date="2018-05" db="EMBL/GenBank/DDBJ databases">
        <authorList>
            <person name="Lanie J.A."/>
            <person name="Ng W.-L."/>
            <person name="Kazmierczak K.M."/>
            <person name="Andrzejewski T.M."/>
            <person name="Davidsen T.M."/>
            <person name="Wayne K.J."/>
            <person name="Tettelin H."/>
            <person name="Glass J.I."/>
            <person name="Rusch D."/>
            <person name="Podicherti R."/>
            <person name="Tsui H.-C.T."/>
            <person name="Winkler M.E."/>
        </authorList>
    </citation>
    <scope>NUCLEOTIDE SEQUENCE</scope>
</reference>
<dbReference type="CDD" id="cd04301">
    <property type="entry name" value="NAT_SF"/>
    <property type="match status" value="1"/>
</dbReference>
<dbReference type="AlphaFoldDB" id="A0A382T2S5"/>
<dbReference type="SUPFAM" id="SSF55729">
    <property type="entry name" value="Acyl-CoA N-acyltransferases (Nat)"/>
    <property type="match status" value="1"/>
</dbReference>
<proteinExistence type="predicted"/>
<protein>
    <recommendedName>
        <fullName evidence="2">N-acetyltransferase domain-containing protein</fullName>
    </recommendedName>
</protein>
<dbReference type="PANTHER" id="PTHR13947:SF37">
    <property type="entry name" value="LD18367P"/>
    <property type="match status" value="1"/>
</dbReference>
<dbReference type="InterPro" id="IPR050769">
    <property type="entry name" value="NAT_camello-type"/>
</dbReference>
<dbReference type="EMBL" id="UINC01133069">
    <property type="protein sequence ID" value="SVD15777.1"/>
    <property type="molecule type" value="Genomic_DNA"/>
</dbReference>
<keyword evidence="1" id="KW-0808">Transferase</keyword>
<accession>A0A382T2S5</accession>
<evidence type="ECO:0000313" key="3">
    <source>
        <dbReference type="EMBL" id="SVD15777.1"/>
    </source>
</evidence>
<feature type="domain" description="N-acetyltransferase" evidence="2">
    <location>
        <begin position="19"/>
        <end position="159"/>
    </location>
</feature>
<evidence type="ECO:0000256" key="1">
    <source>
        <dbReference type="ARBA" id="ARBA00022679"/>
    </source>
</evidence>
<dbReference type="PROSITE" id="PS51186">
    <property type="entry name" value="GNAT"/>
    <property type="match status" value="1"/>
</dbReference>
<evidence type="ECO:0000259" key="2">
    <source>
        <dbReference type="PROSITE" id="PS51186"/>
    </source>
</evidence>
<organism evidence="3">
    <name type="scientific">marine metagenome</name>
    <dbReference type="NCBI Taxonomy" id="408172"/>
    <lineage>
        <taxon>unclassified sequences</taxon>
        <taxon>metagenomes</taxon>
        <taxon>ecological metagenomes</taxon>
    </lineage>
</organism>
<dbReference type="GO" id="GO:0008080">
    <property type="term" value="F:N-acetyltransferase activity"/>
    <property type="evidence" value="ECO:0007669"/>
    <property type="project" value="InterPro"/>
</dbReference>
<dbReference type="InterPro" id="IPR000182">
    <property type="entry name" value="GNAT_dom"/>
</dbReference>
<name>A0A382T2S5_9ZZZZ</name>
<dbReference type="PANTHER" id="PTHR13947">
    <property type="entry name" value="GNAT FAMILY N-ACETYLTRANSFERASE"/>
    <property type="match status" value="1"/>
</dbReference>
<dbReference type="Gene3D" id="3.40.630.30">
    <property type="match status" value="1"/>
</dbReference>
<dbReference type="Pfam" id="PF00583">
    <property type="entry name" value="Acetyltransf_1"/>
    <property type="match status" value="1"/>
</dbReference>
<dbReference type="InterPro" id="IPR016181">
    <property type="entry name" value="Acyl_CoA_acyltransferase"/>
</dbReference>
<gene>
    <name evidence="3" type="ORF">METZ01_LOCUS368631</name>
</gene>